<evidence type="ECO:0000256" key="1">
    <source>
        <dbReference type="SAM" id="Phobius"/>
    </source>
</evidence>
<accession>A0A2P5HNK3</accession>
<name>A0A2P5HNK3_DIAHE</name>
<dbReference type="Proteomes" id="UP000094444">
    <property type="component" value="Unassembled WGS sequence"/>
</dbReference>
<keyword evidence="3" id="KW-1185">Reference proteome</keyword>
<evidence type="ECO:0000313" key="3">
    <source>
        <dbReference type="Proteomes" id="UP000094444"/>
    </source>
</evidence>
<protein>
    <submittedName>
        <fullName evidence="2">Uncharacterized protein</fullName>
    </submittedName>
</protein>
<feature type="non-terminal residue" evidence="2">
    <location>
        <position position="196"/>
    </location>
</feature>
<dbReference type="OrthoDB" id="5342924at2759"/>
<keyword evidence="1" id="KW-0472">Membrane</keyword>
<feature type="transmembrane region" description="Helical" evidence="1">
    <location>
        <begin position="128"/>
        <end position="151"/>
    </location>
</feature>
<evidence type="ECO:0000313" key="2">
    <source>
        <dbReference type="EMBL" id="POS71836.1"/>
    </source>
</evidence>
<dbReference type="STRING" id="158607.A0A2P5HNK3"/>
<dbReference type="AlphaFoldDB" id="A0A2P5HNK3"/>
<keyword evidence="1" id="KW-1133">Transmembrane helix</keyword>
<dbReference type="EMBL" id="MAVT02001155">
    <property type="protein sequence ID" value="POS71836.1"/>
    <property type="molecule type" value="Genomic_DNA"/>
</dbReference>
<dbReference type="InParanoid" id="A0A2P5HNK3"/>
<organism evidence="2 3">
    <name type="scientific">Diaporthe helianthi</name>
    <dbReference type="NCBI Taxonomy" id="158607"/>
    <lineage>
        <taxon>Eukaryota</taxon>
        <taxon>Fungi</taxon>
        <taxon>Dikarya</taxon>
        <taxon>Ascomycota</taxon>
        <taxon>Pezizomycotina</taxon>
        <taxon>Sordariomycetes</taxon>
        <taxon>Sordariomycetidae</taxon>
        <taxon>Diaporthales</taxon>
        <taxon>Diaporthaceae</taxon>
        <taxon>Diaporthe</taxon>
    </lineage>
</organism>
<comment type="caution">
    <text evidence="2">The sequence shown here is derived from an EMBL/GenBank/DDBJ whole genome shotgun (WGS) entry which is preliminary data.</text>
</comment>
<keyword evidence="1" id="KW-0812">Transmembrane</keyword>
<sequence>MSRKHYDEADFRQCDYASPPILTSCPGIELSVYDTYMIRGDQMAGGAENRNRDFLLLQIAAKVTELCVVASLATAIMGIVRAQVMSAHGIPLGLLSSPFRFNEIAYFWSPSFLFGTMSIQGRPRAVAIALLLLSCGFLAAVVGPSTALLIIPYTDNNWPAGGTDFWLVGSDDTLWPDRLNSSHAGGDFCLHANDTQ</sequence>
<gene>
    <name evidence="2" type="ORF">DHEL01_v209763</name>
</gene>
<proteinExistence type="predicted"/>
<reference evidence="2" key="1">
    <citation type="submission" date="2017-09" db="EMBL/GenBank/DDBJ databases">
        <title>Polyketide synthases of a Diaporthe helianthi virulent isolate.</title>
        <authorList>
            <person name="Baroncelli R."/>
        </authorList>
    </citation>
    <scope>NUCLEOTIDE SEQUENCE [LARGE SCALE GENOMIC DNA]</scope>
    <source>
        <strain evidence="2">7/96</strain>
    </source>
</reference>